<sequence>MPREPVTRTTVPNFAPYSHPTKLSPPNTTESAEDVALVTPQQVCRRSQALSDLRQPQNTPILRGCPVSGEPYPVHDLDFDLIHLSTETDQYPKAFLTRHPSYLAKYEILCTMYPLTFSVRKCKKTNKNHSILISSSGTLSIKCCDCDVAKLCSPVPAKHKKEFNVHFVRLKKRWESNRHRRESLKQLFEEVDRELI</sequence>
<keyword evidence="3" id="KW-1185">Reference proteome</keyword>
<evidence type="ECO:0000313" key="2">
    <source>
        <dbReference type="EMBL" id="THV05948.1"/>
    </source>
</evidence>
<accession>A0A4S8MS43</accession>
<evidence type="ECO:0000313" key="3">
    <source>
        <dbReference type="Proteomes" id="UP000297245"/>
    </source>
</evidence>
<organism evidence="2 3">
    <name type="scientific">Dendrothele bispora (strain CBS 962.96)</name>
    <dbReference type="NCBI Taxonomy" id="1314807"/>
    <lineage>
        <taxon>Eukaryota</taxon>
        <taxon>Fungi</taxon>
        <taxon>Dikarya</taxon>
        <taxon>Basidiomycota</taxon>
        <taxon>Agaricomycotina</taxon>
        <taxon>Agaricomycetes</taxon>
        <taxon>Agaricomycetidae</taxon>
        <taxon>Agaricales</taxon>
        <taxon>Agaricales incertae sedis</taxon>
        <taxon>Dendrothele</taxon>
    </lineage>
</organism>
<dbReference type="AlphaFoldDB" id="A0A4S8MS43"/>
<gene>
    <name evidence="2" type="ORF">K435DRAFT_849404</name>
</gene>
<name>A0A4S8MS43_DENBC</name>
<protein>
    <submittedName>
        <fullName evidence="2">Uncharacterized protein</fullName>
    </submittedName>
</protein>
<feature type="region of interest" description="Disordered" evidence="1">
    <location>
        <begin position="1"/>
        <end position="34"/>
    </location>
</feature>
<proteinExistence type="predicted"/>
<reference evidence="2 3" key="1">
    <citation type="journal article" date="2019" name="Nat. Ecol. Evol.">
        <title>Megaphylogeny resolves global patterns of mushroom evolution.</title>
        <authorList>
            <person name="Varga T."/>
            <person name="Krizsan K."/>
            <person name="Foldi C."/>
            <person name="Dima B."/>
            <person name="Sanchez-Garcia M."/>
            <person name="Sanchez-Ramirez S."/>
            <person name="Szollosi G.J."/>
            <person name="Szarkandi J.G."/>
            <person name="Papp V."/>
            <person name="Albert L."/>
            <person name="Andreopoulos W."/>
            <person name="Angelini C."/>
            <person name="Antonin V."/>
            <person name="Barry K.W."/>
            <person name="Bougher N.L."/>
            <person name="Buchanan P."/>
            <person name="Buyck B."/>
            <person name="Bense V."/>
            <person name="Catcheside P."/>
            <person name="Chovatia M."/>
            <person name="Cooper J."/>
            <person name="Damon W."/>
            <person name="Desjardin D."/>
            <person name="Finy P."/>
            <person name="Geml J."/>
            <person name="Haridas S."/>
            <person name="Hughes K."/>
            <person name="Justo A."/>
            <person name="Karasinski D."/>
            <person name="Kautmanova I."/>
            <person name="Kiss B."/>
            <person name="Kocsube S."/>
            <person name="Kotiranta H."/>
            <person name="LaButti K.M."/>
            <person name="Lechner B.E."/>
            <person name="Liimatainen K."/>
            <person name="Lipzen A."/>
            <person name="Lukacs Z."/>
            <person name="Mihaltcheva S."/>
            <person name="Morgado L.N."/>
            <person name="Niskanen T."/>
            <person name="Noordeloos M.E."/>
            <person name="Ohm R.A."/>
            <person name="Ortiz-Santana B."/>
            <person name="Ovrebo C."/>
            <person name="Racz N."/>
            <person name="Riley R."/>
            <person name="Savchenko A."/>
            <person name="Shiryaev A."/>
            <person name="Soop K."/>
            <person name="Spirin V."/>
            <person name="Szebenyi C."/>
            <person name="Tomsovsky M."/>
            <person name="Tulloss R.E."/>
            <person name="Uehling J."/>
            <person name="Grigoriev I.V."/>
            <person name="Vagvolgyi C."/>
            <person name="Papp T."/>
            <person name="Martin F.M."/>
            <person name="Miettinen O."/>
            <person name="Hibbett D.S."/>
            <person name="Nagy L.G."/>
        </authorList>
    </citation>
    <scope>NUCLEOTIDE SEQUENCE [LARGE SCALE GENOMIC DNA]</scope>
    <source>
        <strain evidence="2 3">CBS 962.96</strain>
    </source>
</reference>
<dbReference type="EMBL" id="ML179045">
    <property type="protein sequence ID" value="THV05948.1"/>
    <property type="molecule type" value="Genomic_DNA"/>
</dbReference>
<dbReference type="Proteomes" id="UP000297245">
    <property type="component" value="Unassembled WGS sequence"/>
</dbReference>
<evidence type="ECO:0000256" key="1">
    <source>
        <dbReference type="SAM" id="MobiDB-lite"/>
    </source>
</evidence>